<feature type="domain" description="Potassium channel" evidence="16">
    <location>
        <begin position="66"/>
        <end position="132"/>
    </location>
</feature>
<feature type="region of interest" description="Disordered" evidence="13">
    <location>
        <begin position="269"/>
        <end position="300"/>
    </location>
</feature>
<dbReference type="FunFam" id="1.10.287.70:FF:000057">
    <property type="entry name" value="Potassium channel subfamily K member"/>
    <property type="match status" value="1"/>
</dbReference>
<dbReference type="Gene3D" id="1.10.287.70">
    <property type="match status" value="1"/>
</dbReference>
<dbReference type="AlphaFoldDB" id="A0A7L0WS63"/>
<keyword evidence="15" id="KW-0732">Signal</keyword>
<keyword evidence="7" id="KW-0630">Potassium</keyword>
<dbReference type="EMBL" id="VXAV01009477">
    <property type="protein sequence ID" value="NXL93012.1"/>
    <property type="molecule type" value="Genomic_DNA"/>
</dbReference>
<evidence type="ECO:0000256" key="2">
    <source>
        <dbReference type="ARBA" id="ARBA00006666"/>
    </source>
</evidence>
<comment type="subcellular location">
    <subcellularLocation>
        <location evidence="1">Membrane</location>
        <topology evidence="1">Multi-pass membrane protein</topology>
    </subcellularLocation>
</comment>
<dbReference type="SUPFAM" id="SSF81324">
    <property type="entry name" value="Voltage-gated potassium channels"/>
    <property type="match status" value="2"/>
</dbReference>
<dbReference type="Pfam" id="PF07885">
    <property type="entry name" value="Ion_trans_2"/>
    <property type="match status" value="2"/>
</dbReference>
<evidence type="ECO:0000256" key="5">
    <source>
        <dbReference type="ARBA" id="ARBA00022692"/>
    </source>
</evidence>
<evidence type="ECO:0000256" key="7">
    <source>
        <dbReference type="ARBA" id="ARBA00022958"/>
    </source>
</evidence>
<feature type="transmembrane region" description="Helical" evidence="14">
    <location>
        <begin position="105"/>
        <end position="125"/>
    </location>
</feature>
<dbReference type="GO" id="GO:0005252">
    <property type="term" value="F:open rectifier potassium channel activity"/>
    <property type="evidence" value="ECO:0007669"/>
    <property type="project" value="InterPro"/>
</dbReference>
<keyword evidence="8 14" id="KW-1133">Transmembrane helix</keyword>
<dbReference type="GO" id="GO:0005886">
    <property type="term" value="C:plasma membrane"/>
    <property type="evidence" value="ECO:0007669"/>
    <property type="project" value="TreeGrafter"/>
</dbReference>
<gene>
    <name evidence="17" type="primary">Kcnk3</name>
    <name evidence="17" type="ORF">ALELAT_R13751</name>
</gene>
<feature type="non-terminal residue" evidence="17">
    <location>
        <position position="1"/>
    </location>
</feature>
<dbReference type="InterPro" id="IPR003280">
    <property type="entry name" value="2pore_dom_K_chnl"/>
</dbReference>
<dbReference type="GO" id="GO:0030322">
    <property type="term" value="P:stabilization of membrane potential"/>
    <property type="evidence" value="ECO:0007669"/>
    <property type="project" value="TreeGrafter"/>
</dbReference>
<feature type="non-terminal residue" evidence="17">
    <location>
        <position position="397"/>
    </location>
</feature>
<evidence type="ECO:0000256" key="11">
    <source>
        <dbReference type="ARBA" id="ARBA00023303"/>
    </source>
</evidence>
<feature type="transmembrane region" description="Helical" evidence="14">
    <location>
        <begin position="220"/>
        <end position="247"/>
    </location>
</feature>
<evidence type="ECO:0000256" key="8">
    <source>
        <dbReference type="ARBA" id="ARBA00022989"/>
    </source>
</evidence>
<dbReference type="PANTHER" id="PTHR11003:SF138">
    <property type="entry name" value="POTASSIUM CHANNEL SUBFAMILY K MEMBER 3"/>
    <property type="match status" value="1"/>
</dbReference>
<keyword evidence="4" id="KW-0633">Potassium transport</keyword>
<feature type="transmembrane region" description="Helical" evidence="14">
    <location>
        <begin position="78"/>
        <end position="99"/>
    </location>
</feature>
<dbReference type="PRINTS" id="PR01584">
    <property type="entry name" value="TASK1CHANNEL"/>
</dbReference>
<accession>A0A7L0WS63</accession>
<evidence type="ECO:0000256" key="3">
    <source>
        <dbReference type="ARBA" id="ARBA00022448"/>
    </source>
</evidence>
<evidence type="ECO:0000256" key="14">
    <source>
        <dbReference type="SAM" id="Phobius"/>
    </source>
</evidence>
<comment type="caution">
    <text evidence="17">The sequence shown here is derived from an EMBL/GenBank/DDBJ whole genome shotgun (WGS) entry which is preliminary data.</text>
</comment>
<sequence>MKRQNVRTLALIMCTFTYLLVGAAVFDALESEEETAERRRLEAKSQELKSKYNLSAESYRELEWVVLKLKPHKAGVQWKFAGSFYFAITVITTIGYGHAAPSTDGGKVFCMVYALLGIPLTLVMFQSLGERINTFVKYLLHRIKKCLGMRRAEVSMANMVTIGFFSCISTLCIGAAAFSYYEHWSFFHAYYYCFITLTTIGFGDYVALQKDEALQNKPQYVAFSFVYILTGLTVIGAFLNLVVLRFMTMNAEDEKRDAEHRALLTRNGQASSIHTTDTASPAASTPRTRPRPRPRWGGGGGGLRNVYAEVLHFQSMCSCLWYKSREKLQYSIPMIIPRDLSTSDTCVEQSHSSPGRCPETPSNRCFCNARRSAISSVSTGLHSLSAFQGLMKRRSSV</sequence>
<evidence type="ECO:0000256" key="9">
    <source>
        <dbReference type="ARBA" id="ARBA00023065"/>
    </source>
</evidence>
<proteinExistence type="inferred from homology"/>
<feature type="transmembrane region" description="Helical" evidence="14">
    <location>
        <begin position="159"/>
        <end position="181"/>
    </location>
</feature>
<feature type="chain" id="PRO_5029882494" evidence="15">
    <location>
        <begin position="24"/>
        <end position="397"/>
    </location>
</feature>
<dbReference type="InterPro" id="IPR013099">
    <property type="entry name" value="K_chnl_dom"/>
</dbReference>
<comment type="similarity">
    <text evidence="2 12">Belongs to the two pore domain potassium channel (TC 1.A.1.8) family.</text>
</comment>
<dbReference type="InterPro" id="IPR005406">
    <property type="entry name" value="KCNK3"/>
</dbReference>
<dbReference type="GO" id="GO:0015271">
    <property type="term" value="F:outward rectifier potassium channel activity"/>
    <property type="evidence" value="ECO:0007669"/>
    <property type="project" value="TreeGrafter"/>
</dbReference>
<keyword evidence="6" id="KW-0631">Potassium channel</keyword>
<dbReference type="PANTHER" id="PTHR11003">
    <property type="entry name" value="POTASSIUM CHANNEL, SUBFAMILY K"/>
    <property type="match status" value="1"/>
</dbReference>
<keyword evidence="9 12" id="KW-0406">Ion transport</keyword>
<dbReference type="PRINTS" id="PR01333">
    <property type="entry name" value="2POREKCHANEL"/>
</dbReference>
<protein>
    <submittedName>
        <fullName evidence="17">KCNK3 protein</fullName>
    </submittedName>
</protein>
<evidence type="ECO:0000256" key="1">
    <source>
        <dbReference type="ARBA" id="ARBA00004141"/>
    </source>
</evidence>
<dbReference type="PIRSF" id="PIRSF038061">
    <property type="entry name" value="K_channel_subfamily_K_type"/>
    <property type="match status" value="1"/>
</dbReference>
<feature type="compositionally biased region" description="Low complexity" evidence="13">
    <location>
        <begin position="275"/>
        <end position="287"/>
    </location>
</feature>
<evidence type="ECO:0000256" key="12">
    <source>
        <dbReference type="RuleBase" id="RU003857"/>
    </source>
</evidence>
<reference evidence="17 18" key="1">
    <citation type="submission" date="2019-09" db="EMBL/GenBank/DDBJ databases">
        <title>Bird 10,000 Genomes (B10K) Project - Family phase.</title>
        <authorList>
            <person name="Zhang G."/>
        </authorList>
    </citation>
    <scope>NUCLEOTIDE SEQUENCE [LARGE SCALE GENOMIC DNA]</scope>
    <source>
        <strain evidence="17">B10K-DU-001-39</strain>
        <tissue evidence="17">Muscle</tissue>
    </source>
</reference>
<keyword evidence="3 12" id="KW-0813">Transport</keyword>
<evidence type="ECO:0000256" key="15">
    <source>
        <dbReference type="SAM" id="SignalP"/>
    </source>
</evidence>
<name>A0A7L0WS63_ALELA</name>
<dbReference type="GO" id="GO:0022841">
    <property type="term" value="F:potassium ion leak channel activity"/>
    <property type="evidence" value="ECO:0007669"/>
    <property type="project" value="TreeGrafter"/>
</dbReference>
<evidence type="ECO:0000259" key="16">
    <source>
        <dbReference type="Pfam" id="PF07885"/>
    </source>
</evidence>
<evidence type="ECO:0000256" key="13">
    <source>
        <dbReference type="SAM" id="MobiDB-lite"/>
    </source>
</evidence>
<keyword evidence="11 12" id="KW-0407">Ion channel</keyword>
<keyword evidence="5 12" id="KW-0812">Transmembrane</keyword>
<evidence type="ECO:0000256" key="4">
    <source>
        <dbReference type="ARBA" id="ARBA00022538"/>
    </source>
</evidence>
<keyword evidence="10 14" id="KW-0472">Membrane</keyword>
<evidence type="ECO:0000256" key="6">
    <source>
        <dbReference type="ARBA" id="ARBA00022826"/>
    </source>
</evidence>
<dbReference type="PRINTS" id="PR01095">
    <property type="entry name" value="TASKCHANNEL"/>
</dbReference>
<evidence type="ECO:0000256" key="10">
    <source>
        <dbReference type="ARBA" id="ARBA00023136"/>
    </source>
</evidence>
<keyword evidence="18" id="KW-1185">Reference proteome</keyword>
<dbReference type="Proteomes" id="UP000562322">
    <property type="component" value="Unassembled WGS sequence"/>
</dbReference>
<feature type="domain" description="Potassium channel" evidence="16">
    <location>
        <begin position="167"/>
        <end position="243"/>
    </location>
</feature>
<feature type="transmembrane region" description="Helical" evidence="14">
    <location>
        <begin position="187"/>
        <end position="208"/>
    </location>
</feature>
<dbReference type="InterPro" id="IPR003092">
    <property type="entry name" value="2pore_dom_K_chnl_TASK"/>
</dbReference>
<organism evidence="17 18">
    <name type="scientific">Alectura lathami</name>
    <name type="common">Australian brush turkey</name>
    <dbReference type="NCBI Taxonomy" id="81907"/>
    <lineage>
        <taxon>Eukaryota</taxon>
        <taxon>Metazoa</taxon>
        <taxon>Chordata</taxon>
        <taxon>Craniata</taxon>
        <taxon>Vertebrata</taxon>
        <taxon>Euteleostomi</taxon>
        <taxon>Archelosauria</taxon>
        <taxon>Archosauria</taxon>
        <taxon>Dinosauria</taxon>
        <taxon>Saurischia</taxon>
        <taxon>Theropoda</taxon>
        <taxon>Coelurosauria</taxon>
        <taxon>Aves</taxon>
        <taxon>Neognathae</taxon>
        <taxon>Galloanserae</taxon>
        <taxon>Galliformes</taxon>
        <taxon>Megapodiidae</taxon>
        <taxon>Alectura</taxon>
    </lineage>
</organism>
<feature type="signal peptide" evidence="15">
    <location>
        <begin position="1"/>
        <end position="23"/>
    </location>
</feature>
<evidence type="ECO:0000313" key="18">
    <source>
        <dbReference type="Proteomes" id="UP000562322"/>
    </source>
</evidence>
<evidence type="ECO:0000313" key="17">
    <source>
        <dbReference type="EMBL" id="NXL93012.1"/>
    </source>
</evidence>
<dbReference type="OrthoDB" id="297496at2759"/>